<accession>A0A9W9EX95</accession>
<evidence type="ECO:0008006" key="9">
    <source>
        <dbReference type="Google" id="ProtNLM"/>
    </source>
</evidence>
<evidence type="ECO:0000256" key="3">
    <source>
        <dbReference type="ARBA" id="ARBA00022955"/>
    </source>
</evidence>
<keyword evidence="3" id="KW-0752">Steroid biosynthesis</keyword>
<keyword evidence="2" id="KW-0521">NADP</keyword>
<evidence type="ECO:0000256" key="5">
    <source>
        <dbReference type="ARBA" id="ARBA00023098"/>
    </source>
</evidence>
<dbReference type="EMBL" id="JAPQKI010000009">
    <property type="protein sequence ID" value="KAJ5089574.1"/>
    <property type="molecule type" value="Genomic_DNA"/>
</dbReference>
<evidence type="ECO:0000256" key="4">
    <source>
        <dbReference type="ARBA" id="ARBA00023002"/>
    </source>
</evidence>
<dbReference type="InterPro" id="IPR051593">
    <property type="entry name" value="Ergosterol_Biosynth_ERG27"/>
</dbReference>
<proteinExistence type="inferred from homology"/>
<dbReference type="OrthoDB" id="9989144at2759"/>
<dbReference type="PANTHER" id="PTHR43647">
    <property type="entry name" value="DEHYDROGENASE"/>
    <property type="match status" value="1"/>
</dbReference>
<keyword evidence="4" id="KW-0560">Oxidoreductase</keyword>
<evidence type="ECO:0000256" key="1">
    <source>
        <dbReference type="ARBA" id="ARBA00022516"/>
    </source>
</evidence>
<sequence length="442" mass="48364">MGDYEPPQEERDLYVLVTGANSGLGFSICCRIADEFLFSRPADECLTIIFTTRSARKAQDTRRQLEKHLQSSNPSPSDSARVKFVSESVDLGDLISVRALSRRLLQNVPKLDAIILNAGIGGWSGIDWPKAIWGVITDLVHEVTWPCFKLAPTGVLTEKQTKGQEEPQLGSVFCANVFGHYMLAHNVVPLLKQAYTPNGPGRVVWVSSIEATIKLFDINDIQGLRSATPYESSKALTDVLALTSNLPSTAPWAVDSFMHSDNEPKAIDDNKPSNKPSMHVSHPGICATSIVPLALPLAWAMVASFWIARMLGSPWHTLSTYLGACSPVFLALSPLAELEAAEEPYRAAGGGRVKWGSSASRRGVGSTACTEVEGWGFGGVVGKAVVDADRNRRRKRGATDLTQEQKENFEELGRQSWKQMEELRIQWDAILDQAEQSAADEN</sequence>
<dbReference type="RefSeq" id="XP_056471556.1">
    <property type="nucleotide sequence ID" value="XM_056620750.1"/>
</dbReference>
<reference evidence="7" key="1">
    <citation type="submission" date="2022-11" db="EMBL/GenBank/DDBJ databases">
        <authorList>
            <person name="Petersen C."/>
        </authorList>
    </citation>
    <scope>NUCLEOTIDE SEQUENCE</scope>
    <source>
        <strain evidence="7">IBT 30761</strain>
    </source>
</reference>
<organism evidence="7 8">
    <name type="scientific">Penicillium argentinense</name>
    <dbReference type="NCBI Taxonomy" id="1131581"/>
    <lineage>
        <taxon>Eukaryota</taxon>
        <taxon>Fungi</taxon>
        <taxon>Dikarya</taxon>
        <taxon>Ascomycota</taxon>
        <taxon>Pezizomycotina</taxon>
        <taxon>Eurotiomycetes</taxon>
        <taxon>Eurotiomycetidae</taxon>
        <taxon>Eurotiales</taxon>
        <taxon>Aspergillaceae</taxon>
        <taxon>Penicillium</taxon>
    </lineage>
</organism>
<dbReference type="GO" id="GO:0006696">
    <property type="term" value="P:ergosterol biosynthetic process"/>
    <property type="evidence" value="ECO:0007669"/>
    <property type="project" value="TreeGrafter"/>
</dbReference>
<evidence type="ECO:0000256" key="2">
    <source>
        <dbReference type="ARBA" id="ARBA00022857"/>
    </source>
</evidence>
<dbReference type="GO" id="GO:0005789">
    <property type="term" value="C:endoplasmic reticulum membrane"/>
    <property type="evidence" value="ECO:0007669"/>
    <property type="project" value="TreeGrafter"/>
</dbReference>
<comment type="caution">
    <text evidence="7">The sequence shown here is derived from an EMBL/GenBank/DDBJ whole genome shotgun (WGS) entry which is preliminary data.</text>
</comment>
<keyword evidence="1" id="KW-0444">Lipid biosynthesis</keyword>
<reference evidence="7" key="2">
    <citation type="journal article" date="2023" name="IMA Fungus">
        <title>Comparative genomic study of the Penicillium genus elucidates a diverse pangenome and 15 lateral gene transfer events.</title>
        <authorList>
            <person name="Petersen C."/>
            <person name="Sorensen T."/>
            <person name="Nielsen M.R."/>
            <person name="Sondergaard T.E."/>
            <person name="Sorensen J.L."/>
            <person name="Fitzpatrick D.A."/>
            <person name="Frisvad J.C."/>
            <person name="Nielsen K.L."/>
        </authorList>
    </citation>
    <scope>NUCLEOTIDE SEQUENCE</scope>
    <source>
        <strain evidence="7">IBT 30761</strain>
    </source>
</reference>
<dbReference type="Proteomes" id="UP001149074">
    <property type="component" value="Unassembled WGS sequence"/>
</dbReference>
<gene>
    <name evidence="7" type="ORF">N7532_008258</name>
</gene>
<evidence type="ECO:0000256" key="6">
    <source>
        <dbReference type="ARBA" id="ARBA00023593"/>
    </source>
</evidence>
<dbReference type="GO" id="GO:0005811">
    <property type="term" value="C:lipid droplet"/>
    <property type="evidence" value="ECO:0007669"/>
    <property type="project" value="TreeGrafter"/>
</dbReference>
<name>A0A9W9EX95_9EURO</name>
<dbReference type="PANTHER" id="PTHR43647:SF1">
    <property type="entry name" value="3-KETO-STEROID REDUCTASE ERG27"/>
    <property type="match status" value="1"/>
</dbReference>
<dbReference type="InterPro" id="IPR036291">
    <property type="entry name" value="NAD(P)-bd_dom_sf"/>
</dbReference>
<dbReference type="GO" id="GO:0000253">
    <property type="term" value="F:3-beta-hydroxysteroid 3-dehydrogenase (NADP+) activity"/>
    <property type="evidence" value="ECO:0007669"/>
    <property type="project" value="TreeGrafter"/>
</dbReference>
<dbReference type="SUPFAM" id="SSF51735">
    <property type="entry name" value="NAD(P)-binding Rossmann-fold domains"/>
    <property type="match status" value="1"/>
</dbReference>
<keyword evidence="5" id="KW-0443">Lipid metabolism</keyword>
<dbReference type="GO" id="GO:0005741">
    <property type="term" value="C:mitochondrial outer membrane"/>
    <property type="evidence" value="ECO:0007669"/>
    <property type="project" value="TreeGrafter"/>
</dbReference>
<protein>
    <recommendedName>
        <fullName evidence="9">3-keto-steroid reductase</fullName>
    </recommendedName>
</protein>
<keyword evidence="8" id="KW-1185">Reference proteome</keyword>
<evidence type="ECO:0000313" key="8">
    <source>
        <dbReference type="Proteomes" id="UP001149074"/>
    </source>
</evidence>
<comment type="similarity">
    <text evidence="6">Belongs to the short-chain dehydrogenases/reductases (SDR) family. ERG27 subfamily.</text>
</comment>
<dbReference type="Gene3D" id="3.40.50.720">
    <property type="entry name" value="NAD(P)-binding Rossmann-like Domain"/>
    <property type="match status" value="1"/>
</dbReference>
<dbReference type="AlphaFoldDB" id="A0A9W9EX95"/>
<dbReference type="GeneID" id="81359729"/>
<evidence type="ECO:0000313" key="7">
    <source>
        <dbReference type="EMBL" id="KAJ5089574.1"/>
    </source>
</evidence>